<feature type="non-terminal residue" evidence="1">
    <location>
        <position position="1"/>
    </location>
</feature>
<dbReference type="EMBL" id="JAMKOV010000001">
    <property type="protein sequence ID" value="KAI8044328.1"/>
    <property type="molecule type" value="Genomic_DNA"/>
</dbReference>
<evidence type="ECO:0000313" key="1">
    <source>
        <dbReference type="EMBL" id="KAI8044328.1"/>
    </source>
</evidence>
<accession>A0A9P9YWD0</accession>
<proteinExistence type="predicted"/>
<gene>
    <name evidence="1" type="ORF">M5D96_000482</name>
</gene>
<organism evidence="1 2">
    <name type="scientific">Drosophila gunungcola</name>
    <name type="common">fruit fly</name>
    <dbReference type="NCBI Taxonomy" id="103775"/>
    <lineage>
        <taxon>Eukaryota</taxon>
        <taxon>Metazoa</taxon>
        <taxon>Ecdysozoa</taxon>
        <taxon>Arthropoda</taxon>
        <taxon>Hexapoda</taxon>
        <taxon>Insecta</taxon>
        <taxon>Pterygota</taxon>
        <taxon>Neoptera</taxon>
        <taxon>Endopterygota</taxon>
        <taxon>Diptera</taxon>
        <taxon>Brachycera</taxon>
        <taxon>Muscomorpha</taxon>
        <taxon>Ephydroidea</taxon>
        <taxon>Drosophilidae</taxon>
        <taxon>Drosophila</taxon>
        <taxon>Sophophora</taxon>
    </lineage>
</organism>
<reference evidence="1" key="1">
    <citation type="journal article" date="2023" name="Genome Biol. Evol.">
        <title>Long-read-based Genome Assembly of Drosophila gunungcola Reveals Fewer Chemosensory Genes in Flower-breeding Species.</title>
        <authorList>
            <person name="Negi A."/>
            <person name="Liao B.Y."/>
            <person name="Yeh S.D."/>
        </authorList>
    </citation>
    <scope>NUCLEOTIDE SEQUENCE</scope>
    <source>
        <strain evidence="1">Sukarami</strain>
    </source>
</reference>
<comment type="caution">
    <text evidence="1">The sequence shown here is derived from an EMBL/GenBank/DDBJ whole genome shotgun (WGS) entry which is preliminary data.</text>
</comment>
<feature type="non-terminal residue" evidence="1">
    <location>
        <position position="84"/>
    </location>
</feature>
<dbReference type="AlphaFoldDB" id="A0A9P9YWD0"/>
<name>A0A9P9YWD0_9MUSC</name>
<protein>
    <submittedName>
        <fullName evidence="1">Uncharacterized protein</fullName>
    </submittedName>
</protein>
<dbReference type="Proteomes" id="UP001059596">
    <property type="component" value="Chromosome 3R"/>
</dbReference>
<keyword evidence="2" id="KW-1185">Reference proteome</keyword>
<sequence>ICASFFDTARRTTEHSPQASVHYKVRGLVGDQVKGVYFVETPSTHTSVVGTTNLELKAYTHINAILYTSIAFLPLREIPPDTSW</sequence>
<evidence type="ECO:0000313" key="2">
    <source>
        <dbReference type="Proteomes" id="UP001059596"/>
    </source>
</evidence>